<evidence type="ECO:0000313" key="1">
    <source>
        <dbReference type="EMBL" id="KAK2888890.1"/>
    </source>
</evidence>
<dbReference type="Proteomes" id="UP001187343">
    <property type="component" value="Unassembled WGS sequence"/>
</dbReference>
<protein>
    <submittedName>
        <fullName evidence="1">Uncharacterized protein</fullName>
    </submittedName>
</protein>
<gene>
    <name evidence="1" type="ORF">Q8A67_014265</name>
</gene>
<proteinExistence type="predicted"/>
<dbReference type="AlphaFoldDB" id="A0AA88PPC4"/>
<comment type="caution">
    <text evidence="1">The sequence shown here is derived from an EMBL/GenBank/DDBJ whole genome shotgun (WGS) entry which is preliminary data.</text>
</comment>
<reference evidence="1" key="1">
    <citation type="submission" date="2023-08" db="EMBL/GenBank/DDBJ databases">
        <title>Chromosome-level Genome Assembly of mud carp (Cirrhinus molitorella).</title>
        <authorList>
            <person name="Liu H."/>
        </authorList>
    </citation>
    <scope>NUCLEOTIDE SEQUENCE</scope>
    <source>
        <strain evidence="1">Prfri</strain>
        <tissue evidence="1">Muscle</tissue>
    </source>
</reference>
<keyword evidence="2" id="KW-1185">Reference proteome</keyword>
<name>A0AA88PPC4_9TELE</name>
<accession>A0AA88PPC4</accession>
<sequence>MTSSSAIPPHIQTAHQSSHGNICPIISTFINSDKDGTSVHSEGRGATERSTLRLQQGFITQNAADSSVTVWRSHLICLNFFKTSSQAALALGLSNH</sequence>
<dbReference type="EMBL" id="JAUYZG010000014">
    <property type="protein sequence ID" value="KAK2888890.1"/>
    <property type="molecule type" value="Genomic_DNA"/>
</dbReference>
<organism evidence="1 2">
    <name type="scientific">Cirrhinus molitorella</name>
    <name type="common">mud carp</name>
    <dbReference type="NCBI Taxonomy" id="172907"/>
    <lineage>
        <taxon>Eukaryota</taxon>
        <taxon>Metazoa</taxon>
        <taxon>Chordata</taxon>
        <taxon>Craniata</taxon>
        <taxon>Vertebrata</taxon>
        <taxon>Euteleostomi</taxon>
        <taxon>Actinopterygii</taxon>
        <taxon>Neopterygii</taxon>
        <taxon>Teleostei</taxon>
        <taxon>Ostariophysi</taxon>
        <taxon>Cypriniformes</taxon>
        <taxon>Cyprinidae</taxon>
        <taxon>Labeoninae</taxon>
        <taxon>Labeonini</taxon>
        <taxon>Cirrhinus</taxon>
    </lineage>
</organism>
<evidence type="ECO:0000313" key="2">
    <source>
        <dbReference type="Proteomes" id="UP001187343"/>
    </source>
</evidence>